<comment type="caution">
    <text evidence="4">The sequence shown here is derived from an EMBL/GenBank/DDBJ whole genome shotgun (WGS) entry which is preliminary data.</text>
</comment>
<evidence type="ECO:0000313" key="5">
    <source>
        <dbReference type="Proteomes" id="UP000786183"/>
    </source>
</evidence>
<evidence type="ECO:0000259" key="3">
    <source>
        <dbReference type="Pfam" id="PF06414"/>
    </source>
</evidence>
<dbReference type="Proteomes" id="UP000786183">
    <property type="component" value="Unassembled WGS sequence"/>
</dbReference>
<dbReference type="InterPro" id="IPR027417">
    <property type="entry name" value="P-loop_NTPase"/>
</dbReference>
<dbReference type="InterPro" id="IPR010488">
    <property type="entry name" value="Zeta_toxin_domain"/>
</dbReference>
<protein>
    <submittedName>
        <fullName evidence="4">Zeta toxin family protein</fullName>
    </submittedName>
</protein>
<dbReference type="EMBL" id="JACGBB010000021">
    <property type="protein sequence ID" value="MBZ7987962.1"/>
    <property type="molecule type" value="Genomic_DNA"/>
</dbReference>
<accession>A0ABS7WT74</accession>
<gene>
    <name evidence="4" type="ORF">AVCANL283_07630</name>
</gene>
<feature type="domain" description="Zeta toxin" evidence="3">
    <location>
        <begin position="21"/>
        <end position="218"/>
    </location>
</feature>
<reference evidence="4 5" key="1">
    <citation type="submission" date="2020-07" db="EMBL/GenBank/DDBJ databases">
        <title>Transfer of Campylobacter canadensis to the novel genus Avispirillum gen. nov., that also includes two novel species recovered from migratory waterfowl: Avispirillum anseris sp. nov. and Avispirillum brantae sp. nov.</title>
        <authorList>
            <person name="Miller W.G."/>
            <person name="Chapman M.H."/>
            <person name="Yee E."/>
            <person name="Inglis G.D."/>
        </authorList>
    </citation>
    <scope>NUCLEOTIDE SEQUENCE [LARGE SCALE GENOMIC DNA]</scope>
    <source>
        <strain evidence="4 5">L283</strain>
    </source>
</reference>
<dbReference type="Pfam" id="PF06414">
    <property type="entry name" value="Zeta_toxin"/>
    <property type="match status" value="1"/>
</dbReference>
<dbReference type="CDD" id="cd01983">
    <property type="entry name" value="SIMIBI"/>
    <property type="match status" value="1"/>
</dbReference>
<dbReference type="SUPFAM" id="SSF52540">
    <property type="entry name" value="P-loop containing nucleoside triphosphate hydrolases"/>
    <property type="match status" value="1"/>
</dbReference>
<evidence type="ECO:0000256" key="1">
    <source>
        <dbReference type="ARBA" id="ARBA00022741"/>
    </source>
</evidence>
<evidence type="ECO:0000256" key="2">
    <source>
        <dbReference type="ARBA" id="ARBA00022840"/>
    </source>
</evidence>
<keyword evidence="2" id="KW-0067">ATP-binding</keyword>
<dbReference type="RefSeq" id="WP_172232909.1">
    <property type="nucleotide sequence ID" value="NZ_CP035946.1"/>
</dbReference>
<keyword evidence="1" id="KW-0547">Nucleotide-binding</keyword>
<proteinExistence type="predicted"/>
<organism evidence="4 5">
    <name type="scientific">Campylobacter canadensis</name>
    <dbReference type="NCBI Taxonomy" id="449520"/>
    <lineage>
        <taxon>Bacteria</taxon>
        <taxon>Pseudomonadati</taxon>
        <taxon>Campylobacterota</taxon>
        <taxon>Epsilonproteobacteria</taxon>
        <taxon>Campylobacterales</taxon>
        <taxon>Campylobacteraceae</taxon>
        <taxon>Campylobacter</taxon>
    </lineage>
</organism>
<dbReference type="Gene3D" id="3.40.50.300">
    <property type="entry name" value="P-loop containing nucleotide triphosphate hydrolases"/>
    <property type="match status" value="1"/>
</dbReference>
<name>A0ABS7WT74_9BACT</name>
<keyword evidence="5" id="KW-1185">Reference proteome</keyword>
<evidence type="ECO:0000313" key="4">
    <source>
        <dbReference type="EMBL" id="MBZ7987962.1"/>
    </source>
</evidence>
<sequence length="247" mass="28282">MKIDERIFNKIWKKECTKFNVISTDNPKAFVLGGQPGAGKSNLIETVRKELSKNVIVINGDDYRKYHPDYANLQATYGKDSPKHTAEFAGMITEMILDKAIKNKLNVVIEGTFRTAATPIKTLKLFKDNGYNTNVLIQTCHKDISWKSCLERYEKMLAISKAEARFTDKAHHDIVVNNLAENIKEVQKSGLVDNMKIYSRVLDKKTNKFNQVEIYNSDLKPKVNIATINKYLGLQRKLNLENSYNFN</sequence>